<organism evidence="2">
    <name type="scientific">Arundo donax</name>
    <name type="common">Giant reed</name>
    <name type="synonym">Donax arundinaceus</name>
    <dbReference type="NCBI Taxonomy" id="35708"/>
    <lineage>
        <taxon>Eukaryota</taxon>
        <taxon>Viridiplantae</taxon>
        <taxon>Streptophyta</taxon>
        <taxon>Embryophyta</taxon>
        <taxon>Tracheophyta</taxon>
        <taxon>Spermatophyta</taxon>
        <taxon>Magnoliopsida</taxon>
        <taxon>Liliopsida</taxon>
        <taxon>Poales</taxon>
        <taxon>Poaceae</taxon>
        <taxon>PACMAD clade</taxon>
        <taxon>Arundinoideae</taxon>
        <taxon>Arundineae</taxon>
        <taxon>Arundo</taxon>
    </lineage>
</organism>
<evidence type="ECO:0000313" key="2">
    <source>
        <dbReference type="EMBL" id="JAD45242.1"/>
    </source>
</evidence>
<accession>A0A0A9ADT0</accession>
<name>A0A0A9ADT0_ARUDO</name>
<protein>
    <submittedName>
        <fullName evidence="2">Uncharacterized protein</fullName>
    </submittedName>
</protein>
<proteinExistence type="predicted"/>
<sequence length="105" mass="11814">MTRIGVYRVYSSSTHYSKFQSIPVSWLPVTAVTAHAGVEGVVVDVPARRRGRHAVEPSRLAPAGHPPAEERLPAVARPRRLEQHGRRLAAPRRLSGHRSSRRRRR</sequence>
<reference evidence="2" key="1">
    <citation type="submission" date="2014-09" db="EMBL/GenBank/DDBJ databases">
        <authorList>
            <person name="Magalhaes I.L.F."/>
            <person name="Oliveira U."/>
            <person name="Santos F.R."/>
            <person name="Vidigal T.H.D.A."/>
            <person name="Brescovit A.D."/>
            <person name="Santos A.J."/>
        </authorList>
    </citation>
    <scope>NUCLEOTIDE SEQUENCE</scope>
    <source>
        <tissue evidence="2">Shoot tissue taken approximately 20 cm above the soil surface</tissue>
    </source>
</reference>
<dbReference type="AlphaFoldDB" id="A0A0A9ADT0"/>
<evidence type="ECO:0000256" key="1">
    <source>
        <dbReference type="SAM" id="MobiDB-lite"/>
    </source>
</evidence>
<feature type="compositionally biased region" description="Basic residues" evidence="1">
    <location>
        <begin position="86"/>
        <end position="105"/>
    </location>
</feature>
<dbReference type="EMBL" id="GBRH01252653">
    <property type="protein sequence ID" value="JAD45242.1"/>
    <property type="molecule type" value="Transcribed_RNA"/>
</dbReference>
<feature type="region of interest" description="Disordered" evidence="1">
    <location>
        <begin position="51"/>
        <end position="105"/>
    </location>
</feature>
<reference evidence="2" key="2">
    <citation type="journal article" date="2015" name="Data Brief">
        <title>Shoot transcriptome of the giant reed, Arundo donax.</title>
        <authorList>
            <person name="Barrero R.A."/>
            <person name="Guerrero F.D."/>
            <person name="Moolhuijzen P."/>
            <person name="Goolsby J.A."/>
            <person name="Tidwell J."/>
            <person name="Bellgard S.E."/>
            <person name="Bellgard M.I."/>
        </authorList>
    </citation>
    <scope>NUCLEOTIDE SEQUENCE</scope>
    <source>
        <tissue evidence="2">Shoot tissue taken approximately 20 cm above the soil surface</tissue>
    </source>
</reference>